<dbReference type="AlphaFoldDB" id="A0A9Q4T3U4"/>
<reference evidence="1" key="1">
    <citation type="submission" date="2018-11" db="EMBL/GenBank/DDBJ databases">
        <title>Genomics analysis of Putative Virulence Factors on Adhesion and Cytotoxicity for Cronobacter spp.</title>
        <authorList>
            <person name="Cui J."/>
        </authorList>
    </citation>
    <scope>NUCLEOTIDE SEQUENCE</scope>
    <source>
        <strain evidence="1">SD69</strain>
    </source>
</reference>
<gene>
    <name evidence="1" type="ORF">EHJ13_05920</name>
</gene>
<evidence type="ECO:0000313" key="1">
    <source>
        <dbReference type="EMBL" id="NCH86986.1"/>
    </source>
</evidence>
<dbReference type="AntiFam" id="ANF00069">
    <property type="entry name" value="Translation of predicted DNA regulatory sequence"/>
</dbReference>
<dbReference type="Proteomes" id="UP000778262">
    <property type="component" value="Unassembled WGS sequence"/>
</dbReference>
<sequence length="66" mass="7521">MLSRFPAVFEAIRTVVIAAVAIFPDKDRASRFFILLFPPVPGIKRRARLLQKSARNQTPCRHFQPG</sequence>
<accession>A0A9Q4T3U4</accession>
<proteinExistence type="predicted"/>
<dbReference type="EMBL" id="RPBY01000002">
    <property type="protein sequence ID" value="NCH86986.1"/>
    <property type="molecule type" value="Genomic_DNA"/>
</dbReference>
<evidence type="ECO:0000313" key="2">
    <source>
        <dbReference type="Proteomes" id="UP000778262"/>
    </source>
</evidence>
<name>A0A9Q4T3U4_9ENTR</name>
<organism evidence="1 2">
    <name type="scientific">Cronobacter dublinensis</name>
    <dbReference type="NCBI Taxonomy" id="413497"/>
    <lineage>
        <taxon>Bacteria</taxon>
        <taxon>Pseudomonadati</taxon>
        <taxon>Pseudomonadota</taxon>
        <taxon>Gammaproteobacteria</taxon>
        <taxon>Enterobacterales</taxon>
        <taxon>Enterobacteriaceae</taxon>
        <taxon>Cronobacter</taxon>
    </lineage>
</organism>
<protein>
    <submittedName>
        <fullName evidence="1">DUF2684 family protein</fullName>
    </submittedName>
</protein>
<comment type="caution">
    <text evidence="1">The sequence shown here is derived from an EMBL/GenBank/DDBJ whole genome shotgun (WGS) entry which is preliminary data.</text>
</comment>